<keyword evidence="4 15" id="KW-0479">Metal-binding</keyword>
<dbReference type="InterPro" id="IPR015887">
    <property type="entry name" value="DNA_glyclase_Znf_dom_DNA_BS"/>
</dbReference>
<dbReference type="Proteomes" id="UP000004018">
    <property type="component" value="Unassembled WGS sequence"/>
</dbReference>
<reference evidence="18 19" key="1">
    <citation type="submission" date="2011-04" db="EMBL/GenBank/DDBJ databases">
        <authorList>
            <person name="Harkins D.M."/>
            <person name="Madupu R."/>
            <person name="Durkin A.S."/>
            <person name="Torralba M."/>
            <person name="Methe B."/>
            <person name="Sutton G.G."/>
            <person name="Nelson K.E."/>
        </authorList>
    </citation>
    <scope>NUCLEOTIDE SEQUENCE [LARGE SCALE GENOMIC DNA]</scope>
    <source>
        <strain evidence="18 19">UPII 199-6</strain>
    </source>
</reference>
<dbReference type="InterPro" id="IPR012319">
    <property type="entry name" value="FPG_cat"/>
</dbReference>
<dbReference type="InterPro" id="IPR020629">
    <property type="entry name" value="FPG_Glyclase"/>
</dbReference>
<feature type="active site" description="Schiff-base intermediate with DNA" evidence="15">
    <location>
        <position position="2"/>
    </location>
</feature>
<dbReference type="PROSITE" id="PS51068">
    <property type="entry name" value="FPG_CAT"/>
    <property type="match status" value="1"/>
</dbReference>
<keyword evidence="9 15" id="KW-0238">DNA-binding</keyword>
<sequence>MPELPEVETVRTHLAPYVVGKRIVQVEVNAPNVLKNTTVPGFRNRVVGKRIEGLVRRGKYLQFLLSGEQAVLVHLRMTGKLLYRPALQEEPRARLRLHLQKGLLVYEDVRTFGGFWLVPKTGPTGVPGYDTLGPDAAGEAFTAAYLRQCLAGKKRMIKALLLDQHVVAGLGNIYVDEALFAAHIRPDRQAATISRTEVGKLHAAIGRVLAQGLAHGGTTIRDFVDSNGREGTNQSFLQVYGREGMPCPHCGTRLVYTKVSGRGTRYCPHCQRKRRRTQHV</sequence>
<keyword evidence="7 15" id="KW-0378">Hydrolase</keyword>
<feature type="domain" description="Formamidopyrimidine-DNA glycosylase catalytic" evidence="17">
    <location>
        <begin position="2"/>
        <end position="113"/>
    </location>
</feature>
<evidence type="ECO:0000259" key="16">
    <source>
        <dbReference type="PROSITE" id="PS51066"/>
    </source>
</evidence>
<dbReference type="InterPro" id="IPR035937">
    <property type="entry name" value="FPG_N"/>
</dbReference>
<keyword evidence="6 15" id="KW-0863">Zinc-finger</keyword>
<dbReference type="EMBL" id="AFIJ01000029">
    <property type="protein sequence ID" value="EGL40272.1"/>
    <property type="molecule type" value="Genomic_DNA"/>
</dbReference>
<feature type="binding site" evidence="15">
    <location>
        <position position="153"/>
    </location>
    <ligand>
        <name>DNA</name>
        <dbReference type="ChEBI" id="CHEBI:16991"/>
    </ligand>
</feature>
<dbReference type="Pfam" id="PF06827">
    <property type="entry name" value="zf-FPG_IleRS"/>
    <property type="match status" value="1"/>
</dbReference>
<dbReference type="CDD" id="cd08966">
    <property type="entry name" value="EcFpg-like_N"/>
    <property type="match status" value="1"/>
</dbReference>
<comment type="caution">
    <text evidence="15">Lacks conserved residue(s) required for the propagation of feature annotation.</text>
</comment>
<evidence type="ECO:0000256" key="12">
    <source>
        <dbReference type="ARBA" id="ARBA00023268"/>
    </source>
</evidence>
<dbReference type="InterPro" id="IPR015886">
    <property type="entry name" value="H2TH_FPG"/>
</dbReference>
<comment type="subunit">
    <text evidence="3 15">Monomer.</text>
</comment>
<evidence type="ECO:0000256" key="5">
    <source>
        <dbReference type="ARBA" id="ARBA00022763"/>
    </source>
</evidence>
<comment type="similarity">
    <text evidence="2 15">Belongs to the FPG family.</text>
</comment>
<evidence type="ECO:0000313" key="18">
    <source>
        <dbReference type="EMBL" id="EGL40272.1"/>
    </source>
</evidence>
<keyword evidence="12 15" id="KW-0511">Multifunctional enzyme</keyword>
<dbReference type="NCBIfam" id="NF002211">
    <property type="entry name" value="PRK01103.1"/>
    <property type="match status" value="1"/>
</dbReference>
<dbReference type="InterPro" id="IPR000214">
    <property type="entry name" value="Znf_DNA_glyclase/AP_lyase"/>
</dbReference>
<dbReference type="SUPFAM" id="SSF46946">
    <property type="entry name" value="S13-like H2TH domain"/>
    <property type="match status" value="1"/>
</dbReference>
<dbReference type="HAMAP" id="MF_00103">
    <property type="entry name" value="Fapy_DNA_glycosyl"/>
    <property type="match status" value="1"/>
</dbReference>
<keyword evidence="8 15" id="KW-0862">Zinc</keyword>
<dbReference type="SUPFAM" id="SSF57716">
    <property type="entry name" value="Glucocorticoid receptor-like (DNA-binding domain)"/>
    <property type="match status" value="1"/>
</dbReference>
<gene>
    <name evidence="15 18" type="primary">mutM</name>
    <name evidence="15" type="synonym">fpg</name>
    <name evidence="18" type="ORF">HMPREF1039_0747</name>
</gene>
<organism evidence="18 19">
    <name type="scientific">Megasphaera lornae</name>
    <dbReference type="NCBI Taxonomy" id="1000568"/>
    <lineage>
        <taxon>Bacteria</taxon>
        <taxon>Bacillati</taxon>
        <taxon>Bacillota</taxon>
        <taxon>Negativicutes</taxon>
        <taxon>Veillonellales</taxon>
        <taxon>Veillonellaceae</taxon>
        <taxon>Megasphaera</taxon>
    </lineage>
</organism>
<keyword evidence="5 15" id="KW-0227">DNA damage</keyword>
<dbReference type="InterPro" id="IPR010663">
    <property type="entry name" value="Znf_FPG/IleRS"/>
</dbReference>
<evidence type="ECO:0000256" key="7">
    <source>
        <dbReference type="ARBA" id="ARBA00022801"/>
    </source>
</evidence>
<comment type="function">
    <text evidence="15">Involved in base excision repair of DNA damaged by oxidation or by mutagenic agents. Acts as DNA glycosylase that recognizes and removes damaged bases. Has a preference for oxidized purines, such as 7,8-dihydro-8-oxoguanine (8-oxoG). Has AP (apurinic/apyrimidinic) lyase activity and introduces nicks in the DNA strand. Cleaves the DNA backbone by beta-delta elimination to generate a single-strand break at the site of the removed base with both 3'- and 5'-phosphates.</text>
</comment>
<proteinExistence type="inferred from homology"/>
<comment type="cofactor">
    <cofactor evidence="15">
        <name>Zn(2+)</name>
        <dbReference type="ChEBI" id="CHEBI:29105"/>
    </cofactor>
    <text evidence="15">Binds 1 zinc ion per subunit.</text>
</comment>
<evidence type="ECO:0000256" key="1">
    <source>
        <dbReference type="ARBA" id="ARBA00001668"/>
    </source>
</evidence>
<evidence type="ECO:0000256" key="11">
    <source>
        <dbReference type="ARBA" id="ARBA00023239"/>
    </source>
</evidence>
<dbReference type="Pfam" id="PF06831">
    <property type="entry name" value="H2TH"/>
    <property type="match status" value="1"/>
</dbReference>
<dbReference type="RefSeq" id="WP_007391135.1">
    <property type="nucleotide sequence ID" value="NZ_AFIJ01000029.1"/>
</dbReference>
<keyword evidence="13 15" id="KW-0326">Glycosidase</keyword>
<evidence type="ECO:0000256" key="4">
    <source>
        <dbReference type="ARBA" id="ARBA00022723"/>
    </source>
</evidence>
<comment type="caution">
    <text evidence="18">The sequence shown here is derived from an EMBL/GenBank/DDBJ whole genome shotgun (WGS) entry which is preliminary data.</text>
</comment>
<feature type="binding site" evidence="15">
    <location>
        <position position="110"/>
    </location>
    <ligand>
        <name>DNA</name>
        <dbReference type="ChEBI" id="CHEBI:16991"/>
    </ligand>
</feature>
<evidence type="ECO:0000256" key="3">
    <source>
        <dbReference type="ARBA" id="ARBA00011245"/>
    </source>
</evidence>
<dbReference type="Pfam" id="PF01149">
    <property type="entry name" value="Fapy_DNA_glyco"/>
    <property type="match status" value="1"/>
</dbReference>
<evidence type="ECO:0000256" key="15">
    <source>
        <dbReference type="HAMAP-Rule" id="MF_00103"/>
    </source>
</evidence>
<dbReference type="EC" id="4.2.99.18" evidence="15"/>
<feature type="domain" description="FPG-type" evidence="16">
    <location>
        <begin position="238"/>
        <end position="272"/>
    </location>
</feature>
<comment type="catalytic activity">
    <reaction evidence="1 15">
        <text>Hydrolysis of DNA containing ring-opened 7-methylguanine residues, releasing 2,6-diamino-4-hydroxy-5-(N-methyl)formamidopyrimidine.</text>
        <dbReference type="EC" id="3.2.2.23"/>
    </reaction>
</comment>
<dbReference type="PROSITE" id="PS01242">
    <property type="entry name" value="ZF_FPG_1"/>
    <property type="match status" value="1"/>
</dbReference>
<feature type="active site" description="Proton donor; for delta-elimination activity" evidence="15">
    <location>
        <position position="262"/>
    </location>
</feature>
<dbReference type="PANTHER" id="PTHR22993">
    <property type="entry name" value="FORMAMIDOPYRIMIDINE-DNA GLYCOSYLASE"/>
    <property type="match status" value="1"/>
</dbReference>
<dbReference type="InterPro" id="IPR010979">
    <property type="entry name" value="Ribosomal_uS13-like_H2TH"/>
</dbReference>
<keyword evidence="11 15" id="KW-0456">Lyase</keyword>
<evidence type="ECO:0000256" key="2">
    <source>
        <dbReference type="ARBA" id="ARBA00009409"/>
    </source>
</evidence>
<dbReference type="Gene3D" id="3.20.190.10">
    <property type="entry name" value="MutM-like, N-terminal"/>
    <property type="match status" value="1"/>
</dbReference>
<dbReference type="SMART" id="SM01232">
    <property type="entry name" value="H2TH"/>
    <property type="match status" value="1"/>
</dbReference>
<dbReference type="PANTHER" id="PTHR22993:SF9">
    <property type="entry name" value="FORMAMIDOPYRIMIDINE-DNA GLYCOSYLASE"/>
    <property type="match status" value="1"/>
</dbReference>
<dbReference type="SUPFAM" id="SSF81624">
    <property type="entry name" value="N-terminal domain of MutM-like DNA repair proteins"/>
    <property type="match status" value="1"/>
</dbReference>
<evidence type="ECO:0000256" key="6">
    <source>
        <dbReference type="ARBA" id="ARBA00022771"/>
    </source>
</evidence>
<keyword evidence="10 15" id="KW-0234">DNA repair</keyword>
<dbReference type="NCBIfam" id="TIGR00577">
    <property type="entry name" value="fpg"/>
    <property type="match status" value="1"/>
</dbReference>
<evidence type="ECO:0000256" key="13">
    <source>
        <dbReference type="ARBA" id="ARBA00023295"/>
    </source>
</evidence>
<keyword evidence="19" id="KW-1185">Reference proteome</keyword>
<name>A0ABN0CZW6_9FIRM</name>
<dbReference type="PROSITE" id="PS51066">
    <property type="entry name" value="ZF_FPG_2"/>
    <property type="match status" value="1"/>
</dbReference>
<evidence type="ECO:0000256" key="9">
    <source>
        <dbReference type="ARBA" id="ARBA00023125"/>
    </source>
</evidence>
<comment type="catalytic activity">
    <reaction evidence="14 15">
        <text>2'-deoxyribonucleotide-(2'-deoxyribose 5'-phosphate)-2'-deoxyribonucleotide-DNA = a 3'-end 2'-deoxyribonucleotide-(2,3-dehydro-2,3-deoxyribose 5'-phosphate)-DNA + a 5'-end 5'-phospho-2'-deoxyribonucleoside-DNA + H(+)</text>
        <dbReference type="Rhea" id="RHEA:66592"/>
        <dbReference type="Rhea" id="RHEA-COMP:13180"/>
        <dbReference type="Rhea" id="RHEA-COMP:16897"/>
        <dbReference type="Rhea" id="RHEA-COMP:17067"/>
        <dbReference type="ChEBI" id="CHEBI:15378"/>
        <dbReference type="ChEBI" id="CHEBI:136412"/>
        <dbReference type="ChEBI" id="CHEBI:157695"/>
        <dbReference type="ChEBI" id="CHEBI:167181"/>
        <dbReference type="EC" id="4.2.99.18"/>
    </reaction>
</comment>
<evidence type="ECO:0000313" key="19">
    <source>
        <dbReference type="Proteomes" id="UP000004018"/>
    </source>
</evidence>
<feature type="active site" description="Proton donor" evidence="15">
    <location>
        <position position="3"/>
    </location>
</feature>
<evidence type="ECO:0000259" key="17">
    <source>
        <dbReference type="PROSITE" id="PS51068"/>
    </source>
</evidence>
<protein>
    <recommendedName>
        <fullName evidence="15">Formamidopyrimidine-DNA glycosylase</fullName>
        <shortName evidence="15">Fapy-DNA glycosylase</shortName>
        <ecNumber evidence="15">3.2.2.23</ecNumber>
    </recommendedName>
    <alternativeName>
        <fullName evidence="15">DNA-(apurinic or apyrimidinic site) lyase MutM</fullName>
        <shortName evidence="15">AP lyase MutM</shortName>
        <ecNumber evidence="15">4.2.99.18</ecNumber>
    </alternativeName>
</protein>
<evidence type="ECO:0000256" key="10">
    <source>
        <dbReference type="ARBA" id="ARBA00023204"/>
    </source>
</evidence>
<evidence type="ECO:0000256" key="14">
    <source>
        <dbReference type="ARBA" id="ARBA00044632"/>
    </source>
</evidence>
<dbReference type="SMART" id="SM00898">
    <property type="entry name" value="Fapy_DNA_glyco"/>
    <property type="match status" value="1"/>
</dbReference>
<dbReference type="GO" id="GO:0008534">
    <property type="term" value="F:oxidized purine nucleobase lesion DNA N-glycosylase activity"/>
    <property type="evidence" value="ECO:0007669"/>
    <property type="project" value="UniProtKB-EC"/>
</dbReference>
<dbReference type="Gene3D" id="1.10.8.50">
    <property type="match status" value="1"/>
</dbReference>
<feature type="active site" description="Proton donor; for beta-elimination activity" evidence="15">
    <location>
        <position position="59"/>
    </location>
</feature>
<evidence type="ECO:0000256" key="8">
    <source>
        <dbReference type="ARBA" id="ARBA00022833"/>
    </source>
</evidence>
<accession>A0ABN0CZW6</accession>
<dbReference type="EC" id="3.2.2.23" evidence="15"/>